<dbReference type="SUPFAM" id="SSF50494">
    <property type="entry name" value="Trypsin-like serine proteases"/>
    <property type="match status" value="1"/>
</dbReference>
<evidence type="ECO:0000256" key="3">
    <source>
        <dbReference type="ARBA" id="ARBA00010541"/>
    </source>
</evidence>
<evidence type="ECO:0000256" key="14">
    <source>
        <dbReference type="PIRSR" id="PIRSR611782-1"/>
    </source>
</evidence>
<feature type="active site" description="Charge relay system" evidence="14">
    <location>
        <position position="101"/>
    </location>
</feature>
<keyword evidence="10" id="KW-0378">Hydrolase</keyword>
<dbReference type="InterPro" id="IPR036034">
    <property type="entry name" value="PDZ_sf"/>
</dbReference>
<evidence type="ECO:0000256" key="6">
    <source>
        <dbReference type="ARBA" id="ARBA00022670"/>
    </source>
</evidence>
<evidence type="ECO:0000256" key="15">
    <source>
        <dbReference type="PIRSR" id="PIRSR611782-2"/>
    </source>
</evidence>
<evidence type="ECO:0000256" key="10">
    <source>
        <dbReference type="ARBA" id="ARBA00022801"/>
    </source>
</evidence>
<organism evidence="19">
    <name type="scientific">uncultured bacterium UPO53</name>
    <dbReference type="NCBI Taxonomy" id="1776978"/>
    <lineage>
        <taxon>Bacteria</taxon>
        <taxon>environmental samples</taxon>
    </lineage>
</organism>
<keyword evidence="12" id="KW-0346">Stress response</keyword>
<dbReference type="InterPro" id="IPR001478">
    <property type="entry name" value="PDZ"/>
</dbReference>
<dbReference type="EMBL" id="KU144981">
    <property type="protein sequence ID" value="AMK59329.1"/>
    <property type="molecule type" value="Genomic_DNA"/>
</dbReference>
<reference evidence="19" key="1">
    <citation type="journal article" date="2016" name="Appl. Environ. Microbiol.">
        <title>Functional Metagenomics of a Biostimulated Petroleum-Contaminated Soil Reveals an Extraordinary Diversity of Extradiol Dioxygenases.</title>
        <authorList>
            <person name="Terron-Gonzalez L."/>
            <person name="Martin-Cabello G."/>
            <person name="Ferrer M."/>
            <person name="Santero E."/>
        </authorList>
    </citation>
    <scope>NUCLEOTIDE SEQUENCE</scope>
</reference>
<feature type="active site" description="Charge relay system" evidence="14">
    <location>
        <position position="131"/>
    </location>
</feature>
<accession>A0A126SYE5</accession>
<evidence type="ECO:0000256" key="16">
    <source>
        <dbReference type="SAM" id="MobiDB-lite"/>
    </source>
</evidence>
<dbReference type="GO" id="GO:0006508">
    <property type="term" value="P:proteolysis"/>
    <property type="evidence" value="ECO:0007669"/>
    <property type="project" value="UniProtKB-KW"/>
</dbReference>
<comment type="subcellular location">
    <subcellularLocation>
        <location evidence="2">Periplasm</location>
    </subcellularLocation>
</comment>
<evidence type="ECO:0000256" key="17">
    <source>
        <dbReference type="SAM" id="SignalP"/>
    </source>
</evidence>
<protein>
    <recommendedName>
        <fullName evidence="5">Probable periplasmic serine endoprotease DegP-like</fullName>
        <ecNumber evidence="4">3.4.21.107</ecNumber>
    </recommendedName>
    <alternativeName>
        <fullName evidence="13">Protease Do</fullName>
    </alternativeName>
</protein>
<evidence type="ECO:0000256" key="7">
    <source>
        <dbReference type="ARBA" id="ARBA00022729"/>
    </source>
</evidence>
<dbReference type="Gene3D" id="2.40.10.120">
    <property type="match status" value="1"/>
</dbReference>
<dbReference type="InterPro" id="IPR001940">
    <property type="entry name" value="Peptidase_S1C"/>
</dbReference>
<feature type="binding site" evidence="15">
    <location>
        <begin position="202"/>
        <end position="204"/>
    </location>
    <ligand>
        <name>substrate</name>
    </ligand>
</feature>
<evidence type="ECO:0000256" key="12">
    <source>
        <dbReference type="ARBA" id="ARBA00023016"/>
    </source>
</evidence>
<keyword evidence="8" id="KW-0677">Repeat</keyword>
<evidence type="ECO:0000259" key="18">
    <source>
        <dbReference type="PROSITE" id="PS50106"/>
    </source>
</evidence>
<evidence type="ECO:0000256" key="9">
    <source>
        <dbReference type="ARBA" id="ARBA00022764"/>
    </source>
</evidence>
<dbReference type="GO" id="GO:0004252">
    <property type="term" value="F:serine-type endopeptidase activity"/>
    <property type="evidence" value="ECO:0007669"/>
    <property type="project" value="InterPro"/>
</dbReference>
<evidence type="ECO:0000313" key="19">
    <source>
        <dbReference type="EMBL" id="AMK59329.1"/>
    </source>
</evidence>
<feature type="signal peptide" evidence="17">
    <location>
        <begin position="1"/>
        <end position="26"/>
    </location>
</feature>
<name>A0A126SYE5_9BACT</name>
<dbReference type="NCBIfam" id="TIGR02037">
    <property type="entry name" value="degP_htrA_DO"/>
    <property type="match status" value="1"/>
</dbReference>
<proteinExistence type="inferred from homology"/>
<keyword evidence="7 17" id="KW-0732">Signal</keyword>
<dbReference type="InterPro" id="IPR009003">
    <property type="entry name" value="Peptidase_S1_PA"/>
</dbReference>
<keyword evidence="11" id="KW-0720">Serine protease</keyword>
<evidence type="ECO:0000256" key="5">
    <source>
        <dbReference type="ARBA" id="ARBA00013958"/>
    </source>
</evidence>
<evidence type="ECO:0000256" key="13">
    <source>
        <dbReference type="ARBA" id="ARBA00032850"/>
    </source>
</evidence>
<evidence type="ECO:0000256" key="1">
    <source>
        <dbReference type="ARBA" id="ARBA00001772"/>
    </source>
</evidence>
<evidence type="ECO:0000256" key="4">
    <source>
        <dbReference type="ARBA" id="ARBA00013035"/>
    </source>
</evidence>
<sequence length="475" mass="49861">MLSQVKSVALGALASVAFLFVAPAQAELPDFAPLAEMADKAVVNISASAKASTRVGQQDVPEIFRRFFGDDFNFAPAPQDRQSFGSGFIISADGYVLTNNHVVAGADKVVVKLADRRELDAEVVGTDERSDVALLKIDAKDLPTLRIGNPDNLKVGEWVMAIGSPYGFEYSVTAGIVSAKSRSLPNESYVPFIQTDVAINPGNSGGPLLNLKGEVVGINSQIYSRSGGFMGLSFAIPIDVAMESVEQLKASGHVTRGYLGVVIQDITRDLADAYSLPRPAGALVSRVMPDSPAAKAGIKEGDVITQFNGHDINLSSDLPQLVGRAKVGQSYPLTVYRDGKARTMDFLVAALPDDDDDGQVSGPAGKGKSAKPDLSRLGINSIRDLSAEEKAALKIDGGAVLMQLSAGAATDAGLRPGDVIVSLQNKPVTSAKQFVDMAQTLPAGKAVPVGVNRRGQPLILALRLEAPPADSGKKK</sequence>
<comment type="similarity">
    <text evidence="3">Belongs to the peptidase S1C family.</text>
</comment>
<feature type="region of interest" description="Disordered" evidence="16">
    <location>
        <begin position="352"/>
        <end position="372"/>
    </location>
</feature>
<feature type="chain" id="PRO_5007274474" description="Probable periplasmic serine endoprotease DegP-like" evidence="17">
    <location>
        <begin position="27"/>
        <end position="475"/>
    </location>
</feature>
<dbReference type="CDD" id="cd10839">
    <property type="entry name" value="cpPDZ1_DegP-like"/>
    <property type="match status" value="1"/>
</dbReference>
<dbReference type="AlphaFoldDB" id="A0A126SYE5"/>
<keyword evidence="6 19" id="KW-0645">Protease</keyword>
<dbReference type="PROSITE" id="PS50106">
    <property type="entry name" value="PDZ"/>
    <property type="match status" value="1"/>
</dbReference>
<feature type="binding site" evidence="15">
    <location>
        <position position="101"/>
    </location>
    <ligand>
        <name>substrate</name>
    </ligand>
</feature>
<dbReference type="InterPro" id="IPR011782">
    <property type="entry name" value="Pept_S1C_Do"/>
</dbReference>
<feature type="active site" description="Charge relay system" evidence="14">
    <location>
        <position position="204"/>
    </location>
</feature>
<dbReference type="PRINTS" id="PR00834">
    <property type="entry name" value="PROTEASES2C"/>
</dbReference>
<evidence type="ECO:0000256" key="8">
    <source>
        <dbReference type="ARBA" id="ARBA00022737"/>
    </source>
</evidence>
<dbReference type="Pfam" id="PF17820">
    <property type="entry name" value="PDZ_6"/>
    <property type="match status" value="1"/>
</dbReference>
<dbReference type="Pfam" id="PF13365">
    <property type="entry name" value="Trypsin_2"/>
    <property type="match status" value="1"/>
</dbReference>
<dbReference type="Pfam" id="PF13180">
    <property type="entry name" value="PDZ_2"/>
    <property type="match status" value="1"/>
</dbReference>
<dbReference type="PANTHER" id="PTHR22939:SF130">
    <property type="entry name" value="PERIPLASMIC SERINE ENDOPROTEASE DEGP-LIKE-RELATED"/>
    <property type="match status" value="1"/>
</dbReference>
<dbReference type="InterPro" id="IPR041489">
    <property type="entry name" value="PDZ_6"/>
</dbReference>
<comment type="catalytic activity">
    <reaction evidence="1">
        <text>Acts on substrates that are at least partially unfolded. The cleavage site P1 residue is normally between a pair of hydrophobic residues, such as Val-|-Val.</text>
        <dbReference type="EC" id="3.4.21.107"/>
    </reaction>
</comment>
<dbReference type="Gene3D" id="2.30.42.10">
    <property type="match status" value="2"/>
</dbReference>
<evidence type="ECO:0000256" key="2">
    <source>
        <dbReference type="ARBA" id="ARBA00004418"/>
    </source>
</evidence>
<dbReference type="SUPFAM" id="SSF50156">
    <property type="entry name" value="PDZ domain-like"/>
    <property type="match status" value="2"/>
</dbReference>
<feature type="domain" description="PDZ" evidence="18">
    <location>
        <begin position="244"/>
        <end position="312"/>
    </location>
</feature>
<dbReference type="GO" id="GO:0042597">
    <property type="term" value="C:periplasmic space"/>
    <property type="evidence" value="ECO:0007669"/>
    <property type="project" value="UniProtKB-SubCell"/>
</dbReference>
<evidence type="ECO:0000256" key="11">
    <source>
        <dbReference type="ARBA" id="ARBA00022825"/>
    </source>
</evidence>
<dbReference type="EC" id="3.4.21.107" evidence="4"/>
<feature type="binding site" evidence="15">
    <location>
        <position position="131"/>
    </location>
    <ligand>
        <name>substrate</name>
    </ligand>
</feature>
<keyword evidence="9" id="KW-0574">Periplasm</keyword>
<dbReference type="SMART" id="SM00228">
    <property type="entry name" value="PDZ"/>
    <property type="match status" value="2"/>
</dbReference>
<dbReference type="PANTHER" id="PTHR22939">
    <property type="entry name" value="SERINE PROTEASE FAMILY S1C HTRA-RELATED"/>
    <property type="match status" value="1"/>
</dbReference>